<keyword evidence="5 7" id="KW-0408">Iron</keyword>
<feature type="binding site" evidence="8">
    <location>
        <position position="71"/>
    </location>
    <ligand>
        <name>S-adenosyl-L-methionine</name>
        <dbReference type="ChEBI" id="CHEBI:59789"/>
    </ligand>
</feature>
<feature type="domain" description="Radical SAM core" evidence="9">
    <location>
        <begin position="51"/>
        <end position="284"/>
    </location>
</feature>
<comment type="caution">
    <text evidence="10">The sequence shown here is derived from an EMBL/GenBank/DDBJ whole genome shotgun (WGS) entry which is preliminary data.</text>
</comment>
<keyword evidence="1 7" id="KW-0004">4Fe-4S</keyword>
<evidence type="ECO:0000256" key="8">
    <source>
        <dbReference type="PIRSR" id="PIRSR004762-2"/>
    </source>
</evidence>
<dbReference type="InterPro" id="IPR034405">
    <property type="entry name" value="F420"/>
</dbReference>
<evidence type="ECO:0000256" key="7">
    <source>
        <dbReference type="PIRSR" id="PIRSR004762-1"/>
    </source>
</evidence>
<dbReference type="EMBL" id="QGMZ01000018">
    <property type="protein sequence ID" value="PWR73429.1"/>
    <property type="molecule type" value="Genomic_DNA"/>
</dbReference>
<dbReference type="SFLD" id="SFLDG01388">
    <property type="entry name" value="7_8-didemethyl-8-hydroxy-5-dea"/>
    <property type="match status" value="1"/>
</dbReference>
<keyword evidence="2" id="KW-0808">Transferase</keyword>
<proteinExistence type="predicted"/>
<keyword evidence="3 7" id="KW-0949">S-adenosyl-L-methionine</keyword>
<feature type="binding site" evidence="7">
    <location>
        <position position="72"/>
    </location>
    <ligand>
        <name>[4Fe-4S] cluster</name>
        <dbReference type="ChEBI" id="CHEBI:49883"/>
        <note>4Fe-4S-S-AdoMet</note>
    </ligand>
</feature>
<dbReference type="InterPro" id="IPR058240">
    <property type="entry name" value="rSAM_sf"/>
</dbReference>
<dbReference type="CDD" id="cd01335">
    <property type="entry name" value="Radical_SAM"/>
    <property type="match status" value="1"/>
</dbReference>
<dbReference type="GO" id="GO:0046872">
    <property type="term" value="F:metal ion binding"/>
    <property type="evidence" value="ECO:0007669"/>
    <property type="project" value="UniProtKB-KW"/>
</dbReference>
<comment type="cofactor">
    <cofactor evidence="7">
        <name>[4Fe-4S] cluster</name>
        <dbReference type="ChEBI" id="CHEBI:49883"/>
    </cofactor>
    <text evidence="7">Binds 1 [4Fe-4S] cluster. The cluster is coordinated with 3 cysteines and an exchangeable S-adenosyl-L-methionine.</text>
</comment>
<evidence type="ECO:0000256" key="1">
    <source>
        <dbReference type="ARBA" id="ARBA00022485"/>
    </source>
</evidence>
<organism evidence="10 11">
    <name type="scientific">Methanospirillum stamsii</name>
    <dbReference type="NCBI Taxonomy" id="1277351"/>
    <lineage>
        <taxon>Archaea</taxon>
        <taxon>Methanobacteriati</taxon>
        <taxon>Methanobacteriota</taxon>
        <taxon>Stenosarchaea group</taxon>
        <taxon>Methanomicrobia</taxon>
        <taxon>Methanomicrobiales</taxon>
        <taxon>Methanospirillaceae</taxon>
        <taxon>Methanospirillum</taxon>
    </lineage>
</organism>
<dbReference type="InterPro" id="IPR013785">
    <property type="entry name" value="Aldolase_TIM"/>
</dbReference>
<dbReference type="NCBIfam" id="TIGR03551">
    <property type="entry name" value="F420_cofH"/>
    <property type="match status" value="1"/>
</dbReference>
<dbReference type="RefSeq" id="WP_109940840.1">
    <property type="nucleotide sequence ID" value="NZ_CP176366.1"/>
</dbReference>
<dbReference type="SUPFAM" id="SSF102114">
    <property type="entry name" value="Radical SAM enzymes"/>
    <property type="match status" value="1"/>
</dbReference>
<evidence type="ECO:0000256" key="2">
    <source>
        <dbReference type="ARBA" id="ARBA00022679"/>
    </source>
</evidence>
<sequence length="360" mass="40146">MMLKALLTDTLNGHRLTPEEATFLFSVTGTEVYDLFRAADELCRRKNGDRVTFVRNQNIHITNICKNLCGFCGFGRPKNSQGAYLFGEDEIKKQIRDAKERGVTEICFLSGVHPDFTLDTYLQFMKWVHEVHPTVHIHAFSPDEVDFVARKAGIPTTEALKTLRDGGLGTIQGTAAEILVDDVRKTICPAKVKTEVWERIAREAHTSGLKSTATIMYGSTESYRDRAEHLDRIRKIQDDTGGFTEMVLLSFIHQKTPLFEKGLVTSGPTGRDDLVTTAVCRLFLDNFDHIQVSWPKLGIKMTQMALLAGADDLAGTMYLDDVTGEAGGGTGEYLDPADMDHICRDLGKTLAERTTLYTIF</sequence>
<dbReference type="InterPro" id="IPR019940">
    <property type="entry name" value="CofH_family"/>
</dbReference>
<dbReference type="AlphaFoldDB" id="A0A2V2N0Z8"/>
<dbReference type="GO" id="GO:0044689">
    <property type="term" value="F:7,8-didemethyl-8-hydroxy-5-deazariboflavin synthase activity"/>
    <property type="evidence" value="ECO:0007669"/>
    <property type="project" value="TreeGrafter"/>
</dbReference>
<dbReference type="PANTHER" id="PTHR43076:SF1">
    <property type="entry name" value="LIPOYL SYNTHASE 2"/>
    <property type="match status" value="1"/>
</dbReference>
<evidence type="ECO:0000256" key="3">
    <source>
        <dbReference type="ARBA" id="ARBA00022691"/>
    </source>
</evidence>
<dbReference type="Gene3D" id="3.20.20.70">
    <property type="entry name" value="Aldolase class I"/>
    <property type="match status" value="1"/>
</dbReference>
<dbReference type="GO" id="GO:0051539">
    <property type="term" value="F:4 iron, 4 sulfur cluster binding"/>
    <property type="evidence" value="ECO:0007669"/>
    <property type="project" value="UniProtKB-KW"/>
</dbReference>
<dbReference type="InterPro" id="IPR045567">
    <property type="entry name" value="CofH/MnqC-like_C"/>
</dbReference>
<evidence type="ECO:0000313" key="10">
    <source>
        <dbReference type="EMBL" id="PWR73429.1"/>
    </source>
</evidence>
<name>A0A2V2N0Z8_9EURY</name>
<keyword evidence="11" id="KW-1185">Reference proteome</keyword>
<keyword evidence="4" id="KW-0479">Metal-binding</keyword>
<dbReference type="Pfam" id="PF04055">
    <property type="entry name" value="Radical_SAM"/>
    <property type="match status" value="1"/>
</dbReference>
<evidence type="ECO:0000313" key="11">
    <source>
        <dbReference type="Proteomes" id="UP000245934"/>
    </source>
</evidence>
<dbReference type="PANTHER" id="PTHR43076">
    <property type="entry name" value="FO SYNTHASE (COFH)"/>
    <property type="match status" value="1"/>
</dbReference>
<evidence type="ECO:0000259" key="9">
    <source>
        <dbReference type="PROSITE" id="PS51918"/>
    </source>
</evidence>
<accession>A0A2V2N0Z8</accession>
<feature type="binding site" evidence="7">
    <location>
        <position position="65"/>
    </location>
    <ligand>
        <name>[4Fe-4S] cluster</name>
        <dbReference type="ChEBI" id="CHEBI:49883"/>
        <note>4Fe-4S-S-AdoMet</note>
    </ligand>
</feature>
<feature type="binding site" evidence="8">
    <location>
        <position position="141"/>
    </location>
    <ligand>
        <name>(3R)-3-methyl-D-ornithine</name>
        <dbReference type="ChEBI" id="CHEBI:64642"/>
    </ligand>
</feature>
<dbReference type="PROSITE" id="PS51918">
    <property type="entry name" value="RADICAL_SAM"/>
    <property type="match status" value="1"/>
</dbReference>
<reference evidence="10 11" key="1">
    <citation type="submission" date="2018-05" db="EMBL/GenBank/DDBJ databases">
        <title>Draft genome of Methanospirillum stamsii Pt1.</title>
        <authorList>
            <person name="Dueholm M.S."/>
            <person name="Nielsen P.H."/>
            <person name="Bakmann L.F."/>
            <person name="Otzen D.E."/>
        </authorList>
    </citation>
    <scope>NUCLEOTIDE SEQUENCE [LARGE SCALE GENOMIC DNA]</scope>
    <source>
        <strain evidence="10 11">Pt1</strain>
    </source>
</reference>
<dbReference type="Proteomes" id="UP000245934">
    <property type="component" value="Unassembled WGS sequence"/>
</dbReference>
<dbReference type="OrthoDB" id="8186at2157"/>
<dbReference type="InterPro" id="IPR020050">
    <property type="entry name" value="FO_synthase_su2"/>
</dbReference>
<dbReference type="InterPro" id="IPR007197">
    <property type="entry name" value="rSAM"/>
</dbReference>
<dbReference type="Pfam" id="PF19288">
    <property type="entry name" value="CofH_C"/>
    <property type="match status" value="1"/>
</dbReference>
<feature type="binding site" evidence="7">
    <location>
        <position position="69"/>
    </location>
    <ligand>
        <name>[4Fe-4S] cluster</name>
        <dbReference type="ChEBI" id="CHEBI:49883"/>
        <note>4Fe-4S-S-AdoMet</note>
    </ligand>
</feature>
<dbReference type="SFLD" id="SFLDG01389">
    <property type="entry name" value="menaquinone_synthsis_involved"/>
    <property type="match status" value="1"/>
</dbReference>
<evidence type="ECO:0000256" key="6">
    <source>
        <dbReference type="ARBA" id="ARBA00023014"/>
    </source>
</evidence>
<evidence type="ECO:0000256" key="4">
    <source>
        <dbReference type="ARBA" id="ARBA00022723"/>
    </source>
</evidence>
<dbReference type="NCBIfam" id="TIGR00423">
    <property type="entry name" value="CofH family radical SAM protein"/>
    <property type="match status" value="1"/>
</dbReference>
<dbReference type="GeneID" id="97608871"/>
<dbReference type="GO" id="GO:0016765">
    <property type="term" value="F:transferase activity, transferring alkyl or aryl (other than methyl) groups"/>
    <property type="evidence" value="ECO:0007669"/>
    <property type="project" value="InterPro"/>
</dbReference>
<gene>
    <name evidence="10" type="primary">cofH</name>
    <name evidence="10" type="ORF">DLD82_09250</name>
</gene>
<dbReference type="SFLD" id="SFLDS00029">
    <property type="entry name" value="Radical_SAM"/>
    <property type="match status" value="1"/>
</dbReference>
<protein>
    <submittedName>
        <fullName evidence="10">7,8-didemethyl-8-hydroxy-5-deazariboflavin synthase subunit CofH</fullName>
    </submittedName>
</protein>
<feature type="binding site" evidence="8">
    <location>
        <position position="293"/>
    </location>
    <ligand>
        <name>(3R)-3-methyl-D-ornithine</name>
        <dbReference type="ChEBI" id="CHEBI:64642"/>
    </ligand>
</feature>
<feature type="binding site" evidence="8">
    <location>
        <position position="177"/>
    </location>
    <ligand>
        <name>S-adenosyl-L-methionine</name>
        <dbReference type="ChEBI" id="CHEBI:59789"/>
    </ligand>
</feature>
<keyword evidence="6 7" id="KW-0411">Iron-sulfur</keyword>
<dbReference type="PIRSF" id="PIRSF004762">
    <property type="entry name" value="CHP00423"/>
    <property type="match status" value="1"/>
</dbReference>
<dbReference type="SFLD" id="SFLDG01064">
    <property type="entry name" value="F420__menaquinone_cofactor_bio"/>
    <property type="match status" value="1"/>
</dbReference>
<evidence type="ECO:0000256" key="5">
    <source>
        <dbReference type="ARBA" id="ARBA00023004"/>
    </source>
</evidence>